<dbReference type="EMBL" id="CM007389">
    <property type="protein sequence ID" value="ONK57887.1"/>
    <property type="molecule type" value="Genomic_DNA"/>
</dbReference>
<evidence type="ECO:0000256" key="1">
    <source>
        <dbReference type="ARBA" id="ARBA00004191"/>
    </source>
</evidence>
<keyword evidence="10" id="KW-0732">Signal</keyword>
<dbReference type="GO" id="GO:0004650">
    <property type="term" value="F:polygalacturonase activity"/>
    <property type="evidence" value="ECO:0007669"/>
    <property type="project" value="InterPro"/>
</dbReference>
<evidence type="ECO:0000256" key="5">
    <source>
        <dbReference type="ARBA" id="ARBA00022801"/>
    </source>
</evidence>
<evidence type="ECO:0000256" key="10">
    <source>
        <dbReference type="SAM" id="SignalP"/>
    </source>
</evidence>
<dbReference type="PANTHER" id="PTHR31375">
    <property type="match status" value="1"/>
</dbReference>
<evidence type="ECO:0000313" key="12">
    <source>
        <dbReference type="Proteomes" id="UP000243459"/>
    </source>
</evidence>
<keyword evidence="5 9" id="KW-0378">Hydrolase</keyword>
<evidence type="ECO:0008006" key="13">
    <source>
        <dbReference type="Google" id="ProtNLM"/>
    </source>
</evidence>
<feature type="chain" id="PRO_5024384469" description="Pectate lyase superfamily protein domain-containing protein" evidence="10">
    <location>
        <begin position="23"/>
        <end position="327"/>
    </location>
</feature>
<dbReference type="Proteomes" id="UP000243459">
    <property type="component" value="Chromosome 9"/>
</dbReference>
<dbReference type="SUPFAM" id="SSF51126">
    <property type="entry name" value="Pectin lyase-like"/>
    <property type="match status" value="1"/>
</dbReference>
<evidence type="ECO:0000256" key="4">
    <source>
        <dbReference type="ARBA" id="ARBA00022525"/>
    </source>
</evidence>
<keyword evidence="12" id="KW-1185">Reference proteome</keyword>
<proteinExistence type="inferred from homology"/>
<evidence type="ECO:0000256" key="8">
    <source>
        <dbReference type="PROSITE-ProRule" id="PRU10052"/>
    </source>
</evidence>
<dbReference type="InterPro" id="IPR000743">
    <property type="entry name" value="Glyco_hydro_28"/>
</dbReference>
<evidence type="ECO:0000256" key="9">
    <source>
        <dbReference type="RuleBase" id="RU361169"/>
    </source>
</evidence>
<evidence type="ECO:0000256" key="3">
    <source>
        <dbReference type="ARBA" id="ARBA00022512"/>
    </source>
</evidence>
<dbReference type="GO" id="GO:0071555">
    <property type="term" value="P:cell wall organization"/>
    <property type="evidence" value="ECO:0007669"/>
    <property type="project" value="UniProtKB-KW"/>
</dbReference>
<name>A0A5P1E8T5_ASPOF</name>
<dbReference type="AlphaFoldDB" id="A0A5P1E8T5"/>
<keyword evidence="4" id="KW-0964">Secreted</keyword>
<comment type="similarity">
    <text evidence="2 9">Belongs to the glycosyl hydrolase 28 family.</text>
</comment>
<evidence type="ECO:0000256" key="6">
    <source>
        <dbReference type="ARBA" id="ARBA00023295"/>
    </source>
</evidence>
<evidence type="ECO:0000256" key="7">
    <source>
        <dbReference type="ARBA" id="ARBA00023316"/>
    </source>
</evidence>
<keyword evidence="3" id="KW-0134">Cell wall</keyword>
<organism evidence="11 12">
    <name type="scientific">Asparagus officinalis</name>
    <name type="common">Garden asparagus</name>
    <dbReference type="NCBI Taxonomy" id="4686"/>
    <lineage>
        <taxon>Eukaryota</taxon>
        <taxon>Viridiplantae</taxon>
        <taxon>Streptophyta</taxon>
        <taxon>Embryophyta</taxon>
        <taxon>Tracheophyta</taxon>
        <taxon>Spermatophyta</taxon>
        <taxon>Magnoliopsida</taxon>
        <taxon>Liliopsida</taxon>
        <taxon>Asparagales</taxon>
        <taxon>Asparagaceae</taxon>
        <taxon>Asparagoideae</taxon>
        <taxon>Asparagus</taxon>
    </lineage>
</organism>
<comment type="subcellular location">
    <subcellularLocation>
        <location evidence="1">Secreted</location>
        <location evidence="1">Cell wall</location>
    </subcellularLocation>
</comment>
<keyword evidence="7" id="KW-0961">Cell wall biogenesis/degradation</keyword>
<feature type="signal peptide" evidence="10">
    <location>
        <begin position="1"/>
        <end position="22"/>
    </location>
</feature>
<dbReference type="GO" id="GO:0005975">
    <property type="term" value="P:carbohydrate metabolic process"/>
    <property type="evidence" value="ECO:0007669"/>
    <property type="project" value="InterPro"/>
</dbReference>
<dbReference type="PROSITE" id="PS00502">
    <property type="entry name" value="POLYGALACTURONASE"/>
    <property type="match status" value="1"/>
</dbReference>
<dbReference type="Gene3D" id="2.160.20.10">
    <property type="entry name" value="Single-stranded right-handed beta-helix, Pectin lyase-like"/>
    <property type="match status" value="1"/>
</dbReference>
<dbReference type="InterPro" id="IPR011050">
    <property type="entry name" value="Pectin_lyase_fold/virulence"/>
</dbReference>
<evidence type="ECO:0000313" key="11">
    <source>
        <dbReference type="EMBL" id="ONK57887.1"/>
    </source>
</evidence>
<accession>A0A5P1E8T5</accession>
<reference evidence="12" key="1">
    <citation type="journal article" date="2017" name="Nat. Commun.">
        <title>The asparagus genome sheds light on the origin and evolution of a young Y chromosome.</title>
        <authorList>
            <person name="Harkess A."/>
            <person name="Zhou J."/>
            <person name="Xu C."/>
            <person name="Bowers J.E."/>
            <person name="Van der Hulst R."/>
            <person name="Ayyampalayam S."/>
            <person name="Mercati F."/>
            <person name="Riccardi P."/>
            <person name="McKain M.R."/>
            <person name="Kakrana A."/>
            <person name="Tang H."/>
            <person name="Ray J."/>
            <person name="Groenendijk J."/>
            <person name="Arikit S."/>
            <person name="Mathioni S.M."/>
            <person name="Nakano M."/>
            <person name="Shan H."/>
            <person name="Telgmann-Rauber A."/>
            <person name="Kanno A."/>
            <person name="Yue Z."/>
            <person name="Chen H."/>
            <person name="Li W."/>
            <person name="Chen Y."/>
            <person name="Xu X."/>
            <person name="Zhang Y."/>
            <person name="Luo S."/>
            <person name="Chen H."/>
            <person name="Gao J."/>
            <person name="Mao Z."/>
            <person name="Pires J.C."/>
            <person name="Luo M."/>
            <person name="Kudrna D."/>
            <person name="Wing R.A."/>
            <person name="Meyers B.C."/>
            <person name="Yi K."/>
            <person name="Kong H."/>
            <person name="Lavrijsen P."/>
            <person name="Sunseri F."/>
            <person name="Falavigna A."/>
            <person name="Ye Y."/>
            <person name="Leebens-Mack J.H."/>
            <person name="Chen G."/>
        </authorList>
    </citation>
    <scope>NUCLEOTIDE SEQUENCE [LARGE SCALE GENOMIC DNA]</scope>
    <source>
        <strain evidence="12">cv. DH0086</strain>
    </source>
</reference>
<feature type="active site" evidence="8">
    <location>
        <position position="234"/>
    </location>
</feature>
<evidence type="ECO:0000256" key="2">
    <source>
        <dbReference type="ARBA" id="ARBA00008834"/>
    </source>
</evidence>
<dbReference type="InterPro" id="IPR012334">
    <property type="entry name" value="Pectin_lyas_fold"/>
</dbReference>
<keyword evidence="6 9" id="KW-0326">Glycosidase</keyword>
<dbReference type="Pfam" id="PF00295">
    <property type="entry name" value="Glyco_hydro_28"/>
    <property type="match status" value="1"/>
</dbReference>
<sequence>MAKSNTILFIFILTSFSTLGLSAYNVVDFGARPDGQTDSADAFLKAWGMACRSREPSIVYIPQGNFYVSSALFWGPCKNSILVLIKGTIIATSSIGSSAIKWLEFQNVQGLTILGGTLDGRGQALWACKLAHRSCPLGSISLTISKSKNVLISGLKSLNSKLMHVSIQFSEDVTVRNSFMIAPIYSLNTDGVHIQQSTGVNVLMSVIKTGDDCISMKPGTSNVYINHIYCGPGHGISIGSLADSVNEPGVQNITVKSVVFDHTQNGFRIKTWGRPSNGFVKDVSFHNAIMRNVHNPIIVDQNYCPNAYNCPGHVNEILTLRFINLFD</sequence>
<dbReference type="Gramene" id="ONK57887">
    <property type="protein sequence ID" value="ONK57887"/>
    <property type="gene ID" value="A4U43_C09F5230"/>
</dbReference>
<gene>
    <name evidence="11" type="ORF">A4U43_C09F5230</name>
</gene>
<protein>
    <recommendedName>
        <fullName evidence="13">Pectate lyase superfamily protein domain-containing protein</fullName>
    </recommendedName>
</protein>